<comment type="caution">
    <text evidence="2">The sequence shown here is derived from an EMBL/GenBank/DDBJ whole genome shotgun (WGS) entry which is preliminary data.</text>
</comment>
<gene>
    <name evidence="2" type="ORF">ACFP1C_11575</name>
</gene>
<reference evidence="3" key="1">
    <citation type="journal article" date="2019" name="Int. J. Syst. Evol. Microbiol.">
        <title>The Global Catalogue of Microorganisms (GCM) 10K type strain sequencing project: providing services to taxonomists for standard genome sequencing and annotation.</title>
        <authorList>
            <consortium name="The Broad Institute Genomics Platform"/>
            <consortium name="The Broad Institute Genome Sequencing Center for Infectious Disease"/>
            <person name="Wu L."/>
            <person name="Ma J."/>
        </authorList>
    </citation>
    <scope>NUCLEOTIDE SEQUENCE [LARGE SCALE GENOMIC DNA]</scope>
    <source>
        <strain evidence="3">CCM 8908</strain>
    </source>
</reference>
<keyword evidence="3" id="KW-1185">Reference proteome</keyword>
<dbReference type="RefSeq" id="WP_125688646.1">
    <property type="nucleotide sequence ID" value="NZ_JBHSSI010000072.1"/>
</dbReference>
<dbReference type="Proteomes" id="UP001596283">
    <property type="component" value="Unassembled WGS sequence"/>
</dbReference>
<dbReference type="EMBL" id="JBHSSI010000072">
    <property type="protein sequence ID" value="MFC6261585.1"/>
    <property type="molecule type" value="Genomic_DNA"/>
</dbReference>
<evidence type="ECO:0000256" key="1">
    <source>
        <dbReference type="SAM" id="Phobius"/>
    </source>
</evidence>
<evidence type="ECO:0008006" key="4">
    <source>
        <dbReference type="Google" id="ProtNLM"/>
    </source>
</evidence>
<proteinExistence type="predicted"/>
<sequence>MRKWWSGLLVILSLLGGLWGLGQTAQAATRRVLIVYDALNSKQQGQTKLDAVQRLLASAGVQTRTEQLTTYRAGQLTSRHYQGVVTLNNWPAGHLKNAAFIRDRDAFTGKQLHIGSGLDATEARQLRSKRVAVRHQQFLLKNRRDWQLLPFSENITLLKPTRGAHNFGTLTRQRASLPDHPYGTVVGKHGYLPYLEPKGLSLLVAMQTIAALFGKQRTQAPLLTITGVTPYSNLKRVRQLARQLSAADIPFALSTTSVANNTSMRAFTRFTKTLRFVEQQQGVIFLQAPVVGAANAQSGNTLEQLMVAELNQLGQRQVIPVGISAPAYWNQDQILRRYGLQRARDVLLLPNPATPTFAKQDNLGGTVKTTWYGMTWHSLQTVRNGQTQQITPALPTAVTVQLPTSAKQEAALLQQLRRANVTWYAPQKQMRSRVVSASATFGYHKGTYYLNGSPVKVRSEATGVPNYHFERKNFVALSRYFKIQGWILMTFFVITTIVLGIFLFLGRRIYRRMFMRK</sequence>
<keyword evidence="1" id="KW-1133">Transmembrane helix</keyword>
<keyword evidence="1" id="KW-0812">Transmembrane</keyword>
<organism evidence="2 3">
    <name type="scientific">Levilactobacillus fujinensis</name>
    <dbReference type="NCBI Taxonomy" id="2486024"/>
    <lineage>
        <taxon>Bacteria</taxon>
        <taxon>Bacillati</taxon>
        <taxon>Bacillota</taxon>
        <taxon>Bacilli</taxon>
        <taxon>Lactobacillales</taxon>
        <taxon>Lactobacillaceae</taxon>
        <taxon>Levilactobacillus</taxon>
    </lineage>
</organism>
<evidence type="ECO:0000313" key="3">
    <source>
        <dbReference type="Proteomes" id="UP001596283"/>
    </source>
</evidence>
<name>A0ABW1TJJ5_9LACO</name>
<protein>
    <recommendedName>
        <fullName evidence="4">DUF2334 domain-containing protein</fullName>
    </recommendedName>
</protein>
<keyword evidence="1" id="KW-0472">Membrane</keyword>
<evidence type="ECO:0000313" key="2">
    <source>
        <dbReference type="EMBL" id="MFC6261585.1"/>
    </source>
</evidence>
<feature type="transmembrane region" description="Helical" evidence="1">
    <location>
        <begin position="486"/>
        <end position="506"/>
    </location>
</feature>
<accession>A0ABW1TJJ5</accession>